<dbReference type="PANTHER" id="PTHR43513">
    <property type="entry name" value="DIHYDROOROTATE DEHYDROGENASE B (NAD(+)), ELECTRON TRANSFER SUBUNIT"/>
    <property type="match status" value="1"/>
</dbReference>
<dbReference type="InterPro" id="IPR017927">
    <property type="entry name" value="FAD-bd_FR_type"/>
</dbReference>
<dbReference type="Proteomes" id="UP000193925">
    <property type="component" value="Chromosome AFERRI"/>
</dbReference>
<organism evidence="2 3">
    <name type="scientific">Acidithiobacillus ferrivorans</name>
    <dbReference type="NCBI Taxonomy" id="160808"/>
    <lineage>
        <taxon>Bacteria</taxon>
        <taxon>Pseudomonadati</taxon>
        <taxon>Pseudomonadota</taxon>
        <taxon>Acidithiobacillia</taxon>
        <taxon>Acidithiobacillales</taxon>
        <taxon>Acidithiobacillaceae</taxon>
        <taxon>Acidithiobacillus</taxon>
    </lineage>
</organism>
<feature type="domain" description="FAD-binding FR-type" evidence="1">
    <location>
        <begin position="851"/>
        <end position="957"/>
    </location>
</feature>
<dbReference type="PROSITE" id="PS51384">
    <property type="entry name" value="FAD_FR"/>
    <property type="match status" value="1"/>
</dbReference>
<evidence type="ECO:0000259" key="1">
    <source>
        <dbReference type="PROSITE" id="PS51384"/>
    </source>
</evidence>
<dbReference type="InterPro" id="IPR023753">
    <property type="entry name" value="FAD/NAD-binding_dom"/>
</dbReference>
<evidence type="ECO:0000313" key="2">
    <source>
        <dbReference type="EMBL" id="SMH66374.1"/>
    </source>
</evidence>
<dbReference type="PRINTS" id="PR00368">
    <property type="entry name" value="FADPNR"/>
</dbReference>
<protein>
    <recommendedName>
        <fullName evidence="1">FAD-binding FR-type domain-containing protein</fullName>
    </recommendedName>
</protein>
<accession>A0ABY1MRK4</accession>
<dbReference type="SUPFAM" id="SSF51971">
    <property type="entry name" value="Nucleotide-binding domain"/>
    <property type="match status" value="1"/>
</dbReference>
<dbReference type="EMBL" id="LT841305">
    <property type="protein sequence ID" value="SMH66374.1"/>
    <property type="molecule type" value="Genomic_DNA"/>
</dbReference>
<reference evidence="2 3" key="1">
    <citation type="submission" date="2017-03" db="EMBL/GenBank/DDBJ databases">
        <authorList>
            <person name="Regsiter A."/>
            <person name="William W."/>
        </authorList>
    </citation>
    <scope>NUCLEOTIDE SEQUENCE [LARGE SCALE GENOMIC DNA]</scope>
    <source>
        <strain evidence="2">PRJEB5721</strain>
    </source>
</reference>
<dbReference type="InterPro" id="IPR050353">
    <property type="entry name" value="PyrK_electron_transfer"/>
</dbReference>
<name>A0ABY1MRK4_9PROT</name>
<dbReference type="Gene3D" id="2.40.30.10">
    <property type="entry name" value="Translation factors"/>
    <property type="match status" value="1"/>
</dbReference>
<dbReference type="SUPFAM" id="SSF63380">
    <property type="entry name" value="Riboflavin synthase domain-like"/>
    <property type="match status" value="1"/>
</dbReference>
<dbReference type="InterPro" id="IPR017938">
    <property type="entry name" value="Riboflavin_synthase-like_b-brl"/>
</dbReference>
<dbReference type="Pfam" id="PF07992">
    <property type="entry name" value="Pyr_redox_2"/>
    <property type="match status" value="1"/>
</dbReference>
<dbReference type="PANTHER" id="PTHR43513:SF3">
    <property type="entry name" value="DIHYDROOROTATE DEHYDROGENASE B (NAD(+)), ELECTRON TRANSFER SUBUNIT-RELATED"/>
    <property type="match status" value="1"/>
</dbReference>
<dbReference type="InterPro" id="IPR036188">
    <property type="entry name" value="FAD/NAD-bd_sf"/>
</dbReference>
<sequence length="1178" mass="130339">MKAGRSVVAGMTLEIMVLNPFNFEYKELFTSEGLGRLDREFLRSLAEKDKTLAENLQIYRAAGDQPTDKARSEFLLRLAPHLERFIARLFCLEPEVAALQARTRSHDVVMDFKKHFVLRRARRYRGEFSESFADLDHWLDAEIQQRCWPQEDREWAVARLGEEWLTDEVAHAAAIHRLTQWCALILTDPQAGLAVPGWSSFRLPQRVDHEALVPLQRCEDLPGAPFVSPQGTLRRRDSFHLTDQRMDPRGVQSEVHYCLYCHDHDGDFCSKGFPEKKGVPELGLKVDPLGVTLTGCPLEEKISEMQLLKRDGLNIAALAMVMVDNPMVPATGHRICNDCMKACIYQKQDPVNIPQVETRVLTDVLNLPWGVEIYDLLTRWNPLRHTQYLAQPYNGRKVLVAGMGPAGFTMAHHLLQEGCAVVGIDGLKIEPLPAPWLEEPIRDWSSLQEDLDERILLGFGGVAEYGITVRWDKNFLKLIYLTLVRRPNFQIFGGVRLGGTVTLENAWELGFDHVCIATGAGLPRVVPMGESLARGMRQASDFLMALQLTGAGKQSSLANLQVRLPAVVIGGGLTAVDTATEVQAYYVRQVEKVLARYEQMAARSGEEKLRAGLSAEDTEILEEFLTHGRAVRAERERAATAGEAPNFVPLIHAWGGVTLAYRKGMRQSPAYTRNHEELIKAMEEGLYYGEGLDPLRAELDRYGHIAHMVFRRMREVEGRWLASDQDLRLPARAVFIAAGTVPNTIYEREYPGTFQLDGDHFQTHVAHANGPLQAVQVAEHCKAPEAGPFTSYGDHSGHRISFIGDTHPVFHGSVVKAIASAKATYPQVMHALGTLAAASDLDVQRFQERLRHLLSMRVLRMDRSNPAVTELWVEAPLAARNFRPGQFFRLQTFESHSPIVDGTRLQIPVLTVSGAGVEGDAVRLLILQWGTGPRLVGRLEPGDPLILMGPTGAPTDIPTGKTILVVAGRWGAAVMLDIGPALRAAGNRVLYVAALAKAGELDYQVELEAAADQIIWCTGSGPLIAPHRPQDLSVEASDMVALLCAYGAGDLSGPGAPGEPGIALSSVDRLMVMGSTGLLKGFQQALKAELEPYFRADLEATATVGSPMQCMLKGVCAQCLQWQIDPETGQRTKAVFSCAQQDQPLAWVDLDNLTARQSQNRLLEYLSSKWLNTVLTDN</sequence>
<proteinExistence type="predicted"/>
<dbReference type="InterPro" id="IPR009051">
    <property type="entry name" value="Helical_ferredxn"/>
</dbReference>
<evidence type="ECO:0000313" key="3">
    <source>
        <dbReference type="Proteomes" id="UP000193925"/>
    </source>
</evidence>
<dbReference type="Gene3D" id="1.10.1060.10">
    <property type="entry name" value="Alpha-helical ferredoxin"/>
    <property type="match status" value="1"/>
</dbReference>
<dbReference type="Gene3D" id="3.50.50.60">
    <property type="entry name" value="FAD/NAD(P)-binding domain"/>
    <property type="match status" value="2"/>
</dbReference>
<keyword evidence="3" id="KW-1185">Reference proteome</keyword>
<gene>
    <name evidence="2" type="ORF">AFERRI_30104</name>
</gene>
<dbReference type="CDD" id="cd06192">
    <property type="entry name" value="DHOD_e_trans_like"/>
    <property type="match status" value="1"/>
</dbReference>